<dbReference type="InterPro" id="IPR012296">
    <property type="entry name" value="Nuclease_put_TT1808"/>
</dbReference>
<evidence type="ECO:0000313" key="3">
    <source>
        <dbReference type="Proteomes" id="UP000005289"/>
    </source>
</evidence>
<dbReference type="RefSeq" id="WP_006746514.1">
    <property type="nucleotide sequence ID" value="NZ_CP007029.1"/>
</dbReference>
<dbReference type="KEGG" id="tti:THITH_00385"/>
<dbReference type="PANTHER" id="PTHR36558">
    <property type="entry name" value="GLR1098 PROTEIN"/>
    <property type="match status" value="1"/>
</dbReference>
<organism evidence="2 3">
    <name type="scientific">Thioalkalivibrio paradoxus ARh 1</name>
    <dbReference type="NCBI Taxonomy" id="713585"/>
    <lineage>
        <taxon>Bacteria</taxon>
        <taxon>Pseudomonadati</taxon>
        <taxon>Pseudomonadota</taxon>
        <taxon>Gammaproteobacteria</taxon>
        <taxon>Chromatiales</taxon>
        <taxon>Ectothiorhodospiraceae</taxon>
        <taxon>Thioalkalivibrio</taxon>
    </lineage>
</organism>
<evidence type="ECO:0000313" key="2">
    <source>
        <dbReference type="EMBL" id="AHE96981.1"/>
    </source>
</evidence>
<dbReference type="InterPro" id="IPR011335">
    <property type="entry name" value="Restrct_endonuc-II-like"/>
</dbReference>
<proteinExistence type="predicted"/>
<gene>
    <name evidence="2" type="ORF">THITH_00385</name>
</gene>
<dbReference type="SUPFAM" id="SSF52980">
    <property type="entry name" value="Restriction endonuclease-like"/>
    <property type="match status" value="1"/>
</dbReference>
<dbReference type="PANTHER" id="PTHR36558:SF1">
    <property type="entry name" value="RESTRICTION ENDONUCLEASE DOMAIN-CONTAINING PROTEIN-RELATED"/>
    <property type="match status" value="1"/>
</dbReference>
<sequence>MNLPAQISPLSADEYLEGEQRSDIRHEYVAGEVHAMAGAGERHNRISLNIAFHLRSATRGTRCGAFMIDIKARVAAADAFYYPDALLTCDAGDDAQLYKVAPCLIAEVFSPATEVIDRREKLIAYRTLGALRYYLLAAQDARRVEVYERQDDGSWVHTIYEGDGDLEFRCGGLTIRFSLADVYEDVVFSQGNAD</sequence>
<dbReference type="Pfam" id="PF05685">
    <property type="entry name" value="Uma2"/>
    <property type="match status" value="1"/>
</dbReference>
<dbReference type="InterPro" id="IPR008538">
    <property type="entry name" value="Uma2"/>
</dbReference>
<dbReference type="HOGENOM" id="CLU_076312_6_2_6"/>
<reference evidence="2 3" key="1">
    <citation type="submission" date="2013-12" db="EMBL/GenBank/DDBJ databases">
        <authorList>
            <consortium name="DOE Joint Genome Institute"/>
            <person name="Muyzer G."/>
            <person name="Huntemann M."/>
            <person name="Han J."/>
            <person name="Chen A."/>
            <person name="Kyrpides N."/>
            <person name="Mavromatis K."/>
            <person name="Markowitz V."/>
            <person name="Palaniappan K."/>
            <person name="Ivanova N."/>
            <person name="Schaumberg A."/>
            <person name="Pati A."/>
            <person name="Liolios K."/>
            <person name="Nordberg H.P."/>
            <person name="Cantor M.N."/>
            <person name="Hua S.X."/>
            <person name="Woyke T."/>
        </authorList>
    </citation>
    <scope>NUCLEOTIDE SEQUENCE [LARGE SCALE GENOMIC DNA]</scope>
    <source>
        <strain evidence="2 3">ARh 1</strain>
    </source>
</reference>
<dbReference type="STRING" id="713585.THITH_00385"/>
<feature type="domain" description="Putative restriction endonuclease" evidence="1">
    <location>
        <begin position="13"/>
        <end position="165"/>
    </location>
</feature>
<dbReference type="Gene3D" id="3.90.1570.10">
    <property type="entry name" value="tt1808, chain A"/>
    <property type="match status" value="1"/>
</dbReference>
<dbReference type="Proteomes" id="UP000005289">
    <property type="component" value="Chromosome"/>
</dbReference>
<name>W0DF43_9GAMM</name>
<accession>W0DF43</accession>
<dbReference type="CDD" id="cd06260">
    <property type="entry name" value="DUF820-like"/>
    <property type="match status" value="1"/>
</dbReference>
<dbReference type="AlphaFoldDB" id="W0DF43"/>
<evidence type="ECO:0000259" key="1">
    <source>
        <dbReference type="Pfam" id="PF05685"/>
    </source>
</evidence>
<keyword evidence="3" id="KW-1185">Reference proteome</keyword>
<protein>
    <recommendedName>
        <fullName evidence="1">Putative restriction endonuclease domain-containing protein</fullName>
    </recommendedName>
</protein>
<dbReference type="EMBL" id="CP007029">
    <property type="protein sequence ID" value="AHE96981.1"/>
    <property type="molecule type" value="Genomic_DNA"/>
</dbReference>
<dbReference type="OrthoDB" id="26750at2"/>